<dbReference type="Pfam" id="PF13793">
    <property type="entry name" value="Pribosyltran_N"/>
    <property type="match status" value="1"/>
</dbReference>
<evidence type="ECO:0000256" key="1">
    <source>
        <dbReference type="ARBA" id="ARBA00013247"/>
    </source>
</evidence>
<evidence type="ECO:0000256" key="5">
    <source>
        <dbReference type="ARBA" id="ARBA00022777"/>
    </source>
</evidence>
<sequence length="298" mass="32951">MSMILFSLPGNEDLTRSLASKLEAETGEAVTRRFPDGESYIRILSEVKDKQVVLVCTLHQPDLKLLPLYFLARTAREMGASKVCLIAPYLAYMRQDKQFNPGEAVTSRYFAELISNTVGNLITIDPHLHRFHHMHELYSIPATSLHAAPVLASWIRNNVQKPLLIGPDEESLQWVSEVASLAGAPYLVLNKTRLGDEEVQVTLPEINSYPDHTPVLVDDIISTARTMIETVQHLKQLTPQPPVCIGVHAVFAEGAFEALKKSGAAQVVTCNSIPHESNRIYIDELLAKAVISAEAHNG</sequence>
<comment type="caution">
    <text evidence="11">The sequence shown here is derived from an EMBL/GenBank/DDBJ whole genome shotgun (WGS) entry which is preliminary data.</text>
</comment>
<dbReference type="InterPro" id="IPR029057">
    <property type="entry name" value="PRTase-like"/>
</dbReference>
<comment type="similarity">
    <text evidence="8">Belongs to the ribose-phosphate pyrophosphokinase family.</text>
</comment>
<keyword evidence="3 8" id="KW-0545">Nucleotide biosynthesis</keyword>
<dbReference type="EC" id="2.7.6.1" evidence="1"/>
<gene>
    <name evidence="11" type="ORF">ACFSRY_12800</name>
</gene>
<dbReference type="InterPro" id="IPR000836">
    <property type="entry name" value="PRTase_dom"/>
</dbReference>
<dbReference type="CDD" id="cd06223">
    <property type="entry name" value="PRTases_typeI"/>
    <property type="match status" value="1"/>
</dbReference>
<dbReference type="SUPFAM" id="SSF53271">
    <property type="entry name" value="PRTase-like"/>
    <property type="match status" value="2"/>
</dbReference>
<comment type="catalytic activity">
    <reaction evidence="7">
        <text>D-ribose 5-phosphate + ATP = 5-phospho-alpha-D-ribose 1-diphosphate + AMP + H(+)</text>
        <dbReference type="Rhea" id="RHEA:15609"/>
        <dbReference type="ChEBI" id="CHEBI:15378"/>
        <dbReference type="ChEBI" id="CHEBI:30616"/>
        <dbReference type="ChEBI" id="CHEBI:58017"/>
        <dbReference type="ChEBI" id="CHEBI:78346"/>
        <dbReference type="ChEBI" id="CHEBI:456215"/>
        <dbReference type="EC" id="2.7.6.1"/>
    </reaction>
</comment>
<evidence type="ECO:0000256" key="6">
    <source>
        <dbReference type="ARBA" id="ARBA00022840"/>
    </source>
</evidence>
<protein>
    <recommendedName>
        <fullName evidence="1">ribose-phosphate diphosphokinase</fullName>
        <ecNumber evidence="1">2.7.6.1</ecNumber>
    </recommendedName>
</protein>
<dbReference type="RefSeq" id="WP_377508013.1">
    <property type="nucleotide sequence ID" value="NZ_JBHULU010000017.1"/>
</dbReference>
<dbReference type="PANTHER" id="PTHR10210:SF32">
    <property type="entry name" value="RIBOSE-PHOSPHATE PYROPHOSPHOKINASE 2"/>
    <property type="match status" value="1"/>
</dbReference>
<dbReference type="Gene3D" id="3.40.50.2020">
    <property type="match status" value="2"/>
</dbReference>
<dbReference type="PANTHER" id="PTHR10210">
    <property type="entry name" value="RIBOSE-PHOSPHATE DIPHOSPHOKINASE FAMILY MEMBER"/>
    <property type="match status" value="1"/>
</dbReference>
<dbReference type="Proteomes" id="UP001597544">
    <property type="component" value="Unassembled WGS sequence"/>
</dbReference>
<evidence type="ECO:0000259" key="9">
    <source>
        <dbReference type="Pfam" id="PF00156"/>
    </source>
</evidence>
<keyword evidence="5" id="KW-0418">Kinase</keyword>
<dbReference type="NCBIfam" id="NF005537">
    <property type="entry name" value="PRK07199.1"/>
    <property type="match status" value="1"/>
</dbReference>
<feature type="domain" description="Phosphoribosyltransferase" evidence="9">
    <location>
        <begin position="136"/>
        <end position="275"/>
    </location>
</feature>
<evidence type="ECO:0000256" key="4">
    <source>
        <dbReference type="ARBA" id="ARBA00022741"/>
    </source>
</evidence>
<evidence type="ECO:0000313" key="11">
    <source>
        <dbReference type="EMBL" id="MFD2514746.1"/>
    </source>
</evidence>
<dbReference type="InterPro" id="IPR029099">
    <property type="entry name" value="Pribosyltran_N"/>
</dbReference>
<keyword evidence="2" id="KW-0808">Transferase</keyword>
<accession>A0ABW5INN5</accession>
<reference evidence="12" key="1">
    <citation type="journal article" date="2019" name="Int. J. Syst. Evol. Microbiol.">
        <title>The Global Catalogue of Microorganisms (GCM) 10K type strain sequencing project: providing services to taxonomists for standard genome sequencing and annotation.</title>
        <authorList>
            <consortium name="The Broad Institute Genomics Platform"/>
            <consortium name="The Broad Institute Genome Sequencing Center for Infectious Disease"/>
            <person name="Wu L."/>
            <person name="Ma J."/>
        </authorList>
    </citation>
    <scope>NUCLEOTIDE SEQUENCE [LARGE SCALE GENOMIC DNA]</scope>
    <source>
        <strain evidence="12">KCTC 42498</strain>
    </source>
</reference>
<evidence type="ECO:0000256" key="7">
    <source>
        <dbReference type="ARBA" id="ARBA00049535"/>
    </source>
</evidence>
<name>A0ABW5INN5_9BACT</name>
<keyword evidence="12" id="KW-1185">Reference proteome</keyword>
<dbReference type="EMBL" id="JBHULU010000017">
    <property type="protein sequence ID" value="MFD2514746.1"/>
    <property type="molecule type" value="Genomic_DNA"/>
</dbReference>
<evidence type="ECO:0000256" key="2">
    <source>
        <dbReference type="ARBA" id="ARBA00022679"/>
    </source>
</evidence>
<keyword evidence="4" id="KW-0547">Nucleotide-binding</keyword>
<evidence type="ECO:0000256" key="3">
    <source>
        <dbReference type="ARBA" id="ARBA00022727"/>
    </source>
</evidence>
<organism evidence="11 12">
    <name type="scientific">Pontibacter locisalis</name>
    <dbReference type="NCBI Taxonomy" id="1719035"/>
    <lineage>
        <taxon>Bacteria</taxon>
        <taxon>Pseudomonadati</taxon>
        <taxon>Bacteroidota</taxon>
        <taxon>Cytophagia</taxon>
        <taxon>Cytophagales</taxon>
        <taxon>Hymenobacteraceae</taxon>
        <taxon>Pontibacter</taxon>
    </lineage>
</organism>
<dbReference type="NCBIfam" id="TIGR01251">
    <property type="entry name" value="ribP_PPkin"/>
    <property type="match status" value="1"/>
</dbReference>
<dbReference type="SMART" id="SM01400">
    <property type="entry name" value="Pribosyltran_N"/>
    <property type="match status" value="1"/>
</dbReference>
<evidence type="ECO:0000313" key="12">
    <source>
        <dbReference type="Proteomes" id="UP001597544"/>
    </source>
</evidence>
<dbReference type="Pfam" id="PF00156">
    <property type="entry name" value="Pribosyltran"/>
    <property type="match status" value="1"/>
</dbReference>
<evidence type="ECO:0000256" key="8">
    <source>
        <dbReference type="RuleBase" id="RU004324"/>
    </source>
</evidence>
<evidence type="ECO:0000259" key="10">
    <source>
        <dbReference type="Pfam" id="PF13793"/>
    </source>
</evidence>
<feature type="domain" description="Ribose-phosphate pyrophosphokinase N-terminal" evidence="10">
    <location>
        <begin position="3"/>
        <end position="116"/>
    </location>
</feature>
<keyword evidence="6" id="KW-0067">ATP-binding</keyword>
<dbReference type="InterPro" id="IPR005946">
    <property type="entry name" value="Rib-P_diPkinase"/>
</dbReference>
<proteinExistence type="inferred from homology"/>